<dbReference type="InterPro" id="IPR052563">
    <property type="entry name" value="FliK"/>
</dbReference>
<feature type="region of interest" description="Disordered" evidence="1">
    <location>
        <begin position="413"/>
        <end position="444"/>
    </location>
</feature>
<dbReference type="AlphaFoldDB" id="A0A1I4YA73"/>
<feature type="compositionally biased region" description="Polar residues" evidence="1">
    <location>
        <begin position="9"/>
        <end position="27"/>
    </location>
</feature>
<dbReference type="CDD" id="cd17470">
    <property type="entry name" value="T3SS_Flik_C"/>
    <property type="match status" value="1"/>
</dbReference>
<feature type="compositionally biased region" description="Polar residues" evidence="1">
    <location>
        <begin position="413"/>
        <end position="425"/>
    </location>
</feature>
<dbReference type="OrthoDB" id="8596319at2"/>
<dbReference type="RefSeq" id="WP_074794370.1">
    <property type="nucleotide sequence ID" value="NZ_FOVJ01000001.1"/>
</dbReference>
<feature type="region of interest" description="Disordered" evidence="1">
    <location>
        <begin position="139"/>
        <end position="162"/>
    </location>
</feature>
<feature type="compositionally biased region" description="Low complexity" evidence="1">
    <location>
        <begin position="30"/>
        <end position="41"/>
    </location>
</feature>
<proteinExistence type="predicted"/>
<feature type="compositionally biased region" description="Basic and acidic residues" evidence="1">
    <location>
        <begin position="45"/>
        <end position="55"/>
    </location>
</feature>
<gene>
    <name evidence="3" type="ORF">SAMN05216386_0581</name>
</gene>
<evidence type="ECO:0000313" key="4">
    <source>
        <dbReference type="Proteomes" id="UP000183107"/>
    </source>
</evidence>
<feature type="region of interest" description="Disordered" evidence="1">
    <location>
        <begin position="1"/>
        <end position="101"/>
    </location>
</feature>
<dbReference type="InterPro" id="IPR038610">
    <property type="entry name" value="FliK-like_C_sf"/>
</dbReference>
<evidence type="ECO:0000259" key="2">
    <source>
        <dbReference type="Pfam" id="PF02120"/>
    </source>
</evidence>
<dbReference type="Proteomes" id="UP000183107">
    <property type="component" value="Unassembled WGS sequence"/>
</dbReference>
<organism evidence="3 4">
    <name type="scientific">Nitrosospira briensis</name>
    <dbReference type="NCBI Taxonomy" id="35799"/>
    <lineage>
        <taxon>Bacteria</taxon>
        <taxon>Pseudomonadati</taxon>
        <taxon>Pseudomonadota</taxon>
        <taxon>Betaproteobacteria</taxon>
        <taxon>Nitrosomonadales</taxon>
        <taxon>Nitrosomonadaceae</taxon>
        <taxon>Nitrosospira</taxon>
    </lineage>
</organism>
<reference evidence="4" key="1">
    <citation type="submission" date="2016-10" db="EMBL/GenBank/DDBJ databases">
        <authorList>
            <person name="Varghese N."/>
        </authorList>
    </citation>
    <scope>NUCLEOTIDE SEQUENCE [LARGE SCALE GENOMIC DNA]</scope>
    <source>
        <strain evidence="4">Nsp8</strain>
    </source>
</reference>
<dbReference type="Pfam" id="PF02120">
    <property type="entry name" value="Flg_hook"/>
    <property type="match status" value="1"/>
</dbReference>
<accession>A0A1I4YA73</accession>
<dbReference type="EMBL" id="FOVJ01000001">
    <property type="protein sequence ID" value="SFN34643.1"/>
    <property type="molecule type" value="Genomic_DNA"/>
</dbReference>
<keyword evidence="4" id="KW-1185">Reference proteome</keyword>
<evidence type="ECO:0000256" key="1">
    <source>
        <dbReference type="SAM" id="MobiDB-lite"/>
    </source>
</evidence>
<protein>
    <submittedName>
        <fullName evidence="3">Hook-length control protein FliK</fullName>
    </submittedName>
</protein>
<dbReference type="InterPro" id="IPR021136">
    <property type="entry name" value="Flagellar_hook_control-like_C"/>
</dbReference>
<feature type="domain" description="Flagellar hook-length control protein-like C-terminal" evidence="2">
    <location>
        <begin position="343"/>
        <end position="425"/>
    </location>
</feature>
<evidence type="ECO:0000313" key="3">
    <source>
        <dbReference type="EMBL" id="SFN34643.1"/>
    </source>
</evidence>
<dbReference type="PANTHER" id="PTHR37533">
    <property type="entry name" value="FLAGELLAR HOOK-LENGTH CONTROL PROTEIN"/>
    <property type="match status" value="1"/>
</dbReference>
<name>A0A1I4YA73_9PROT</name>
<dbReference type="PANTHER" id="PTHR37533:SF2">
    <property type="entry name" value="FLAGELLAR HOOK-LENGTH CONTROL PROTEIN"/>
    <property type="match status" value="1"/>
</dbReference>
<dbReference type="Gene3D" id="3.30.750.140">
    <property type="match status" value="1"/>
</dbReference>
<sequence length="469" mass="47651">MLTLPLLQNGASSPVSSIKNPASTANATDAAGPGAGKKAPGFSDVLEHEMKEKGDTSNAKPADVNPALSRTSGDPGMGAAREAEERAGETADGGAEIQKDNGEAAPGTVVAIMASPSTALANIPGTRFTGYSRETAAGNRAGSAVSNPAEAASDLAAESTQAGPAITSARQVRGEALQAGLLAAPPGQTTGTEPVIAATDPVEIQPIPYAGPLSANILAGIAGRMPTITGRTDTHPVIKDDTAIKPGLTSRAQVFSRLESGLPQSGLPEVKLAIDAERTSKFLAEGMHQSLPDAQVETAMIPISPERGASSVISTAPAGTPVYPAPGLEPRLGAPGWDNALGQRVLWMVSQQQQVAELSLNPPDLGPLQVVLSINGDQASALFVSQQADVRQALEAALPRLKEMMADSGINLGNTTVSSDSPQQQREFERQAGPGARYGNGGDGVGGQGIDIGTAYIRSGGNGLVDTFA</sequence>